<feature type="compositionally biased region" description="Polar residues" evidence="1">
    <location>
        <begin position="44"/>
        <end position="61"/>
    </location>
</feature>
<name>A0A8H4RX18_9HELO</name>
<feature type="transmembrane region" description="Helical" evidence="2">
    <location>
        <begin position="201"/>
        <end position="222"/>
    </location>
</feature>
<proteinExistence type="predicted"/>
<dbReference type="PANTHER" id="PTHR35041:SF3">
    <property type="entry name" value="FORMYLMETHIONINE DEFORMYLASE-LIKE PROTEIN"/>
    <property type="match status" value="1"/>
</dbReference>
<evidence type="ECO:0000313" key="3">
    <source>
        <dbReference type="EMBL" id="KAF4637023.1"/>
    </source>
</evidence>
<dbReference type="EMBL" id="JAAMPI010000039">
    <property type="protein sequence ID" value="KAF4637023.1"/>
    <property type="molecule type" value="Genomic_DNA"/>
</dbReference>
<feature type="region of interest" description="Disordered" evidence="1">
    <location>
        <begin position="1"/>
        <end position="71"/>
    </location>
</feature>
<feature type="transmembrane region" description="Helical" evidence="2">
    <location>
        <begin position="139"/>
        <end position="159"/>
    </location>
</feature>
<protein>
    <submittedName>
        <fullName evidence="3">Uncharacterized protein</fullName>
    </submittedName>
</protein>
<evidence type="ECO:0000313" key="4">
    <source>
        <dbReference type="Proteomes" id="UP000566819"/>
    </source>
</evidence>
<keyword evidence="2" id="KW-0472">Membrane</keyword>
<feature type="transmembrane region" description="Helical" evidence="2">
    <location>
        <begin position="100"/>
        <end position="119"/>
    </location>
</feature>
<keyword evidence="2" id="KW-1133">Transmembrane helix</keyword>
<evidence type="ECO:0000256" key="1">
    <source>
        <dbReference type="SAM" id="MobiDB-lite"/>
    </source>
</evidence>
<dbReference type="Proteomes" id="UP000566819">
    <property type="component" value="Unassembled WGS sequence"/>
</dbReference>
<dbReference type="OrthoDB" id="5322539at2759"/>
<dbReference type="PANTHER" id="PTHR35041">
    <property type="entry name" value="MEDIATOR OF RNA POLYMERASE II TRANSCRIPTION SUBUNIT 1"/>
    <property type="match status" value="1"/>
</dbReference>
<feature type="transmembrane region" description="Helical" evidence="2">
    <location>
        <begin position="533"/>
        <end position="557"/>
    </location>
</feature>
<gene>
    <name evidence="3" type="ORF">G7Y89_g1067</name>
</gene>
<keyword evidence="4" id="KW-1185">Reference proteome</keyword>
<accession>A0A8H4RX18</accession>
<comment type="caution">
    <text evidence="3">The sequence shown here is derived from an EMBL/GenBank/DDBJ whole genome shotgun (WGS) entry which is preliminary data.</text>
</comment>
<keyword evidence="2" id="KW-0812">Transmembrane</keyword>
<organism evidence="3 4">
    <name type="scientific">Cudoniella acicularis</name>
    <dbReference type="NCBI Taxonomy" id="354080"/>
    <lineage>
        <taxon>Eukaryota</taxon>
        <taxon>Fungi</taxon>
        <taxon>Dikarya</taxon>
        <taxon>Ascomycota</taxon>
        <taxon>Pezizomycotina</taxon>
        <taxon>Leotiomycetes</taxon>
        <taxon>Helotiales</taxon>
        <taxon>Tricladiaceae</taxon>
        <taxon>Cudoniella</taxon>
    </lineage>
</organism>
<dbReference type="AlphaFoldDB" id="A0A8H4RX18"/>
<reference evidence="3 4" key="1">
    <citation type="submission" date="2020-03" db="EMBL/GenBank/DDBJ databases">
        <title>Draft Genome Sequence of Cudoniella acicularis.</title>
        <authorList>
            <person name="Buettner E."/>
            <person name="Kellner H."/>
        </authorList>
    </citation>
    <scope>NUCLEOTIDE SEQUENCE [LARGE SCALE GENOMIC DNA]</scope>
    <source>
        <strain evidence="3 4">DSM 108380</strain>
    </source>
</reference>
<feature type="compositionally biased region" description="Low complexity" evidence="1">
    <location>
        <begin position="22"/>
        <end position="36"/>
    </location>
</feature>
<sequence length="635" mass="70150">MTAPNAPVPTVGDSSAKSPERPSSQLLVPVSPSQQQFGFRPTEKGQTSSVGSDVEPSQISEPPSPGLKKEASGTIFEIPSELDEGDDENHQGIWWKSPTLMIGFLILGIAACSAHHGWYAHLSGRQVGDDISQQWALRAGNAFAFLSNTCFVASASFAYTQWLWKVLQTQEFKVKGLEAVFGFDNSISAVVKVKYMRKLGWAALIALIVCQTQTTSFAFSAVDPTTNTIIFLGPRTLIYRLSTATATAGQILTIIPPFVNSSYSLDFYGPYVQCQQANETEAGIISSLRNQSISQITGDTLETDNCYFAFVPDFGLLNSGTTPDHGVQMVSQERLQEPGNASNEIWMVYSRWAWNSSGQQTAVDRYTTCQLWNASYTIDLSFQEGSQNITKHDLELKNLVPYPTPYQQNSPDVIVQHSYSAVMWALTDLLVGSMGLFSQISNGTNTSTITNFSEITTTLERTSLLGSSDLDVFFDKNHWMTNNISGNYTPSAQRQADIEFAGNKTLEELIPELAFNTTVGFMNNWLLSYKHTILLLSYGLAIFFALLANLSGAYAYLRNGVAHDRGFAAVMAATRDPHIGEGFDERMAGRLPVQRKIRDMKMRYEQNGVGGGKFRRVLEVGTKKKRVLRRVSVWT</sequence>
<evidence type="ECO:0000256" key="2">
    <source>
        <dbReference type="SAM" id="Phobius"/>
    </source>
</evidence>